<accession>A0A972JD26</accession>
<protein>
    <recommendedName>
        <fullName evidence="1">EGF-like domain-containing protein</fullName>
    </recommendedName>
</protein>
<name>A0A972JD26_9RHOO</name>
<evidence type="ECO:0000259" key="1">
    <source>
        <dbReference type="PROSITE" id="PS01186"/>
    </source>
</evidence>
<dbReference type="EMBL" id="WTVM01000206">
    <property type="protein sequence ID" value="NMG05092.1"/>
    <property type="molecule type" value="Genomic_DNA"/>
</dbReference>
<comment type="caution">
    <text evidence="2">The sequence shown here is derived from an EMBL/GenBank/DDBJ whole genome shotgun (WGS) entry which is preliminary data.</text>
</comment>
<dbReference type="Proteomes" id="UP000599523">
    <property type="component" value="Unassembled WGS sequence"/>
</dbReference>
<dbReference type="AlphaFoldDB" id="A0A972JD26"/>
<evidence type="ECO:0000313" key="3">
    <source>
        <dbReference type="Proteomes" id="UP000599523"/>
    </source>
</evidence>
<gene>
    <name evidence="2" type="ORF">GPA21_19310</name>
</gene>
<feature type="domain" description="EGF-like" evidence="1">
    <location>
        <begin position="4"/>
        <end position="15"/>
    </location>
</feature>
<reference evidence="2" key="1">
    <citation type="submission" date="2019-12" db="EMBL/GenBank/DDBJ databases">
        <title>Comparative genomics gives insights into the taxonomy of the Azoarcus-Aromatoleum group and reveals separate origins of nif in the plant-associated Azoarcus and non-plant-associated Aromatoleum sub-groups.</title>
        <authorList>
            <person name="Lafos M."/>
            <person name="Maluk M."/>
            <person name="Batista M."/>
            <person name="Junghare M."/>
            <person name="Carmona M."/>
            <person name="Faoro H."/>
            <person name="Cruz L.M."/>
            <person name="Battistoni F."/>
            <person name="De Souza E."/>
            <person name="Pedrosa F."/>
            <person name="Chen W.-M."/>
            <person name="Poole P.S."/>
            <person name="Dixon R.A."/>
            <person name="James E.K."/>
        </authorList>
    </citation>
    <scope>NUCLEOTIDE SEQUENCE</scope>
    <source>
        <strain evidence="2">NSC3</strain>
    </source>
</reference>
<sequence>MSLCDCTAGYPLEYCAARFLRQWEQREEALHASISGAAPSDSIVEALRYFQVARNFRGLAENKDQSVSSDIRSALITTRSDKSLASPIAKVEALAQSLELKFGQYNLSAATKLLWLSCRAPIIVYDKRAVRALSKHAHHMAIAGRYAAFTTAWRSEYEALASSIQVAVENLSRGRLFMPKTSYTDTQLVALSKQAWFTERVFDIFLWEVGGDG</sequence>
<evidence type="ECO:0000313" key="2">
    <source>
        <dbReference type="EMBL" id="NMG05092.1"/>
    </source>
</evidence>
<keyword evidence="3" id="KW-1185">Reference proteome</keyword>
<dbReference type="PROSITE" id="PS01186">
    <property type="entry name" value="EGF_2"/>
    <property type="match status" value="1"/>
</dbReference>
<organism evidence="2 3">
    <name type="scientific">Azoarcus taiwanensis</name>
    <dbReference type="NCBI Taxonomy" id="666964"/>
    <lineage>
        <taxon>Bacteria</taxon>
        <taxon>Pseudomonadati</taxon>
        <taxon>Pseudomonadota</taxon>
        <taxon>Betaproteobacteria</taxon>
        <taxon>Rhodocyclales</taxon>
        <taxon>Zoogloeaceae</taxon>
        <taxon>Azoarcus</taxon>
    </lineage>
</organism>
<dbReference type="InterPro" id="IPR000742">
    <property type="entry name" value="EGF"/>
</dbReference>
<dbReference type="RefSeq" id="WP_168989706.1">
    <property type="nucleotide sequence ID" value="NZ_CAWPHM010000118.1"/>
</dbReference>
<proteinExistence type="predicted"/>